<reference evidence="2 3" key="1">
    <citation type="submission" date="2017-09" db="EMBL/GenBank/DDBJ databases">
        <title>Depth-based differentiation of microbial function through sediment-hosted aquifers and enrichment of novel symbionts in the deep terrestrial subsurface.</title>
        <authorList>
            <person name="Probst A.J."/>
            <person name="Ladd B."/>
            <person name="Jarett J.K."/>
            <person name="Geller-Mcgrath D.E."/>
            <person name="Sieber C.M."/>
            <person name="Emerson J.B."/>
            <person name="Anantharaman K."/>
            <person name="Thomas B.C."/>
            <person name="Malmstrom R."/>
            <person name="Stieglmeier M."/>
            <person name="Klingl A."/>
            <person name="Woyke T."/>
            <person name="Ryan C.M."/>
            <person name="Banfield J.F."/>
        </authorList>
    </citation>
    <scope>NUCLEOTIDE SEQUENCE [LARGE SCALE GENOMIC DNA]</scope>
    <source>
        <strain evidence="2">CG23_combo_of_CG06-09_8_20_14_all_54_14</strain>
    </source>
</reference>
<evidence type="ECO:0000313" key="2">
    <source>
        <dbReference type="EMBL" id="PIP29811.1"/>
    </source>
</evidence>
<evidence type="ECO:0008006" key="4">
    <source>
        <dbReference type="Google" id="ProtNLM"/>
    </source>
</evidence>
<keyword evidence="1" id="KW-0472">Membrane</keyword>
<gene>
    <name evidence="2" type="ORF">COX26_02160</name>
</gene>
<feature type="transmembrane region" description="Helical" evidence="1">
    <location>
        <begin position="51"/>
        <end position="75"/>
    </location>
</feature>
<organism evidence="2 3">
    <name type="scientific">Candidatus Jorgensenbacteria bacterium CG23_combo_of_CG06-09_8_20_14_all_54_14</name>
    <dbReference type="NCBI Taxonomy" id="1974595"/>
    <lineage>
        <taxon>Bacteria</taxon>
        <taxon>Candidatus Joergenseniibacteriota</taxon>
    </lineage>
</organism>
<dbReference type="Proteomes" id="UP000228812">
    <property type="component" value="Unassembled WGS sequence"/>
</dbReference>
<protein>
    <recommendedName>
        <fullName evidence="4">Transmembrane protein</fullName>
    </recommendedName>
</protein>
<evidence type="ECO:0000256" key="1">
    <source>
        <dbReference type="SAM" id="Phobius"/>
    </source>
</evidence>
<name>A0A2G9Z9L3_9BACT</name>
<dbReference type="EMBL" id="PCRZ01000035">
    <property type="protein sequence ID" value="PIP29811.1"/>
    <property type="molecule type" value="Genomic_DNA"/>
</dbReference>
<proteinExistence type="predicted"/>
<accession>A0A2G9Z9L3</accession>
<keyword evidence="1" id="KW-0812">Transmembrane</keyword>
<keyword evidence="1" id="KW-1133">Transmembrane helix</keyword>
<comment type="caution">
    <text evidence="2">The sequence shown here is derived from an EMBL/GenBank/DDBJ whole genome shotgun (WGS) entry which is preliminary data.</text>
</comment>
<evidence type="ECO:0000313" key="3">
    <source>
        <dbReference type="Proteomes" id="UP000228812"/>
    </source>
</evidence>
<sequence>MILAWILVGLVVLYLISCLTCGRRTADWYIDERKEIAASDEIVLDEKHLRLVWWVTVFLWPPILILEGITNCAIFRMGL</sequence>
<dbReference type="AlphaFoldDB" id="A0A2G9Z9L3"/>